<organism evidence="2 3">
    <name type="scientific">Protopolystoma xenopodis</name>
    <dbReference type="NCBI Taxonomy" id="117903"/>
    <lineage>
        <taxon>Eukaryota</taxon>
        <taxon>Metazoa</taxon>
        <taxon>Spiralia</taxon>
        <taxon>Lophotrochozoa</taxon>
        <taxon>Platyhelminthes</taxon>
        <taxon>Monogenea</taxon>
        <taxon>Polyopisthocotylea</taxon>
        <taxon>Polystomatidea</taxon>
        <taxon>Polystomatidae</taxon>
        <taxon>Protopolystoma</taxon>
    </lineage>
</organism>
<reference evidence="2" key="1">
    <citation type="submission" date="2018-11" db="EMBL/GenBank/DDBJ databases">
        <authorList>
            <consortium name="Pathogen Informatics"/>
        </authorList>
    </citation>
    <scope>NUCLEOTIDE SEQUENCE</scope>
</reference>
<evidence type="ECO:0000313" key="2">
    <source>
        <dbReference type="EMBL" id="VEL39181.1"/>
    </source>
</evidence>
<name>A0A3S5AW31_9PLAT</name>
<protein>
    <recommendedName>
        <fullName evidence="1">FRAS1-related extracellular matrix protein N-terminal domain-containing protein</fullName>
    </recommendedName>
</protein>
<dbReference type="EMBL" id="CAAALY010260356">
    <property type="protein sequence ID" value="VEL39181.1"/>
    <property type="molecule type" value="Genomic_DNA"/>
</dbReference>
<dbReference type="Pfam" id="PF19309">
    <property type="entry name" value="Frem_N"/>
    <property type="match status" value="1"/>
</dbReference>
<dbReference type="Proteomes" id="UP000784294">
    <property type="component" value="Unassembled WGS sequence"/>
</dbReference>
<dbReference type="OrthoDB" id="6244377at2759"/>
<accession>A0A3S5AW31</accession>
<comment type="caution">
    <text evidence="2">The sequence shown here is derived from an EMBL/GenBank/DDBJ whole genome shotgun (WGS) entry which is preliminary data.</text>
</comment>
<dbReference type="InterPro" id="IPR045658">
    <property type="entry name" value="FRAS1-rel_N"/>
</dbReference>
<proteinExistence type="predicted"/>
<dbReference type="AlphaFoldDB" id="A0A3S5AW31"/>
<evidence type="ECO:0000313" key="3">
    <source>
        <dbReference type="Proteomes" id="UP000784294"/>
    </source>
</evidence>
<gene>
    <name evidence="2" type="ORF">PXEA_LOCUS32621</name>
</gene>
<evidence type="ECO:0000259" key="1">
    <source>
        <dbReference type="Pfam" id="PF19309"/>
    </source>
</evidence>
<feature type="domain" description="FRAS1-related extracellular matrix protein N-terminal" evidence="1">
    <location>
        <begin position="2"/>
        <end position="55"/>
    </location>
</feature>
<keyword evidence="3" id="KW-1185">Reference proteome</keyword>
<sequence length="127" mass="14477">MQKFPCNFKDGEVTYHHEGNPLTNTDRVQLSIFFFRNNLSVVHTLDLVVEVVDPLPQVPGSLALQPIGWLRRDGPNRTVNRRNRAAERLVSVQVDPPWLNTTTSRKQMNLYVLNVSQQKGVITLLSI</sequence>